<dbReference type="Proteomes" id="UP001219568">
    <property type="component" value="Unassembled WGS sequence"/>
</dbReference>
<evidence type="ECO:0000313" key="8">
    <source>
        <dbReference type="Proteomes" id="UP001219568"/>
    </source>
</evidence>
<feature type="transmembrane region" description="Helical" evidence="6">
    <location>
        <begin position="76"/>
        <end position="96"/>
    </location>
</feature>
<comment type="caution">
    <text evidence="7">The sequence shown here is derived from an EMBL/GenBank/DDBJ whole genome shotgun (WGS) entry which is preliminary data.</text>
</comment>
<evidence type="ECO:0000256" key="2">
    <source>
        <dbReference type="ARBA" id="ARBA00022692"/>
    </source>
</evidence>
<reference evidence="7" key="2">
    <citation type="submission" date="2023-01" db="EMBL/GenBank/DDBJ databases">
        <authorList>
            <person name="Petersen C."/>
        </authorList>
    </citation>
    <scope>NUCLEOTIDE SEQUENCE</scope>
    <source>
        <strain evidence="7">IBT 15450</strain>
    </source>
</reference>
<feature type="transmembrane region" description="Helical" evidence="6">
    <location>
        <begin position="188"/>
        <end position="216"/>
    </location>
</feature>
<evidence type="ECO:0000256" key="6">
    <source>
        <dbReference type="SAM" id="Phobius"/>
    </source>
</evidence>
<dbReference type="Pfam" id="PF04479">
    <property type="entry name" value="RTA1"/>
    <property type="match status" value="2"/>
</dbReference>
<keyword evidence="2 6" id="KW-0812">Transmembrane</keyword>
<evidence type="ECO:0000256" key="1">
    <source>
        <dbReference type="ARBA" id="ARBA00004141"/>
    </source>
</evidence>
<evidence type="ECO:0008006" key="9">
    <source>
        <dbReference type="Google" id="ProtNLM"/>
    </source>
</evidence>
<dbReference type="InterPro" id="IPR007568">
    <property type="entry name" value="RTA1"/>
</dbReference>
<organism evidence="7 8">
    <name type="scientific">Penicillium canescens</name>
    <dbReference type="NCBI Taxonomy" id="5083"/>
    <lineage>
        <taxon>Eukaryota</taxon>
        <taxon>Fungi</taxon>
        <taxon>Dikarya</taxon>
        <taxon>Ascomycota</taxon>
        <taxon>Pezizomycotina</taxon>
        <taxon>Eurotiomycetes</taxon>
        <taxon>Eurotiomycetidae</taxon>
        <taxon>Eurotiales</taxon>
        <taxon>Aspergillaceae</taxon>
        <taxon>Penicillium</taxon>
    </lineage>
</organism>
<evidence type="ECO:0000256" key="5">
    <source>
        <dbReference type="SAM" id="MobiDB-lite"/>
    </source>
</evidence>
<proteinExistence type="predicted"/>
<gene>
    <name evidence="7" type="ORF">N7460_004729</name>
</gene>
<evidence type="ECO:0000313" key="7">
    <source>
        <dbReference type="EMBL" id="KAJ6043374.1"/>
    </source>
</evidence>
<feature type="transmembrane region" description="Helical" evidence="6">
    <location>
        <begin position="237"/>
        <end position="259"/>
    </location>
</feature>
<keyword evidence="8" id="KW-1185">Reference proteome</keyword>
<feature type="region of interest" description="Disordered" evidence="5">
    <location>
        <begin position="352"/>
        <end position="396"/>
    </location>
</feature>
<accession>A0AAD6N8Z3</accession>
<evidence type="ECO:0000256" key="3">
    <source>
        <dbReference type="ARBA" id="ARBA00022989"/>
    </source>
</evidence>
<sequence>MAPTATTLPASATATSIASATCISVAPGKDGYLPPESCDALLYYIPSFAAAILFCVLYGLTTIMHTVQAFIYKKPYAWVISMGSAWELVAFIFRALQTRHQNNENYATIFTIFFLLAPIWINAFIYMTLGRMIYFYLPQRKLAGISAQRYGIIFVTLDIIAFLVQLAGASLTTNTDTETKTVLLGLHIYMGGIGMQEFFILCFLGLTIQLHGIILRMERDGVLGLEKLQQGPFSWRWLFYSVYFALGMITVSVLGTLSLCIRPNSNFHFLLHIRIIFRIGQYAQGTSTKNPVLTHEEYEYVFDAVPMLFGLIALNIFHPGRILQGPDSSFPKKSRAEKKELKAQKKAIKMEKKMEKKRLKQNARSPIESENEQFNEPLDERAHVPENAGSGRFYNV</sequence>
<feature type="transmembrane region" description="Helical" evidence="6">
    <location>
        <begin position="108"/>
        <end position="129"/>
    </location>
</feature>
<feature type="transmembrane region" description="Helical" evidence="6">
    <location>
        <begin position="150"/>
        <end position="168"/>
    </location>
</feature>
<dbReference type="AlphaFoldDB" id="A0AAD6N8Z3"/>
<comment type="subcellular location">
    <subcellularLocation>
        <location evidence="1">Membrane</location>
        <topology evidence="1">Multi-pass membrane protein</topology>
    </subcellularLocation>
</comment>
<dbReference type="GO" id="GO:0016020">
    <property type="term" value="C:membrane"/>
    <property type="evidence" value="ECO:0007669"/>
    <property type="project" value="UniProtKB-SubCell"/>
</dbReference>
<dbReference type="PANTHER" id="PTHR31465:SF15">
    <property type="entry name" value="LIPID TRANSPORTER ATNI-RELATED"/>
    <property type="match status" value="1"/>
</dbReference>
<protein>
    <recommendedName>
        <fullName evidence="9">RTA1 domain protein</fullName>
    </recommendedName>
</protein>
<feature type="transmembrane region" description="Helical" evidence="6">
    <location>
        <begin position="44"/>
        <end position="64"/>
    </location>
</feature>
<evidence type="ECO:0000256" key="4">
    <source>
        <dbReference type="ARBA" id="ARBA00023136"/>
    </source>
</evidence>
<reference evidence="7" key="1">
    <citation type="journal article" date="2023" name="IMA Fungus">
        <title>Comparative genomic study of the Penicillium genus elucidates a diverse pangenome and 15 lateral gene transfer events.</title>
        <authorList>
            <person name="Petersen C."/>
            <person name="Sorensen T."/>
            <person name="Nielsen M.R."/>
            <person name="Sondergaard T.E."/>
            <person name="Sorensen J.L."/>
            <person name="Fitzpatrick D.A."/>
            <person name="Frisvad J.C."/>
            <person name="Nielsen K.L."/>
        </authorList>
    </citation>
    <scope>NUCLEOTIDE SEQUENCE</scope>
    <source>
        <strain evidence="7">IBT 15450</strain>
    </source>
</reference>
<name>A0AAD6N8Z3_PENCN</name>
<keyword evidence="3 6" id="KW-1133">Transmembrane helix</keyword>
<keyword evidence="4 6" id="KW-0472">Membrane</keyword>
<dbReference type="PANTHER" id="PTHR31465">
    <property type="entry name" value="PROTEIN RTA1-RELATED"/>
    <property type="match status" value="1"/>
</dbReference>
<dbReference type="EMBL" id="JAQJZL010000004">
    <property type="protein sequence ID" value="KAJ6043374.1"/>
    <property type="molecule type" value="Genomic_DNA"/>
</dbReference>